<reference evidence="2 3" key="1">
    <citation type="journal article" date="2012" name="Environ. Microbiol.">
        <title>The genome of the ammonia-oxidizing Candidatus Nitrososphaera gargensis: insights into metabolic versatility and environmental adaptations.</title>
        <authorList>
            <person name="Spang A."/>
            <person name="Poehlein A."/>
            <person name="Offre P."/>
            <person name="Zumbragel S."/>
            <person name="Haider S."/>
            <person name="Rychlik N."/>
            <person name="Nowka B."/>
            <person name="Schmeisser C."/>
            <person name="Lebedeva E.V."/>
            <person name="Rattei T."/>
            <person name="Bohm C."/>
            <person name="Schmid M."/>
            <person name="Galushko A."/>
            <person name="Hatzenpichler R."/>
            <person name="Weinmaier T."/>
            <person name="Daniel R."/>
            <person name="Schleper C."/>
            <person name="Spieck E."/>
            <person name="Streit W."/>
            <person name="Wagner M."/>
        </authorList>
    </citation>
    <scope>NUCLEOTIDE SEQUENCE [LARGE SCALE GENOMIC DNA]</scope>
    <source>
        <strain evidence="3">Ga9.2</strain>
    </source>
</reference>
<dbReference type="BioCyc" id="CNIT1237085:G1324-1220-MONOMER"/>
<dbReference type="EMBL" id="CP002408">
    <property type="protein sequence ID" value="AFU58162.1"/>
    <property type="molecule type" value="Genomic_DNA"/>
</dbReference>
<sequence>MSHKKEIEEPLDVEQAKELELDEMPKPTRKVSNPSVPVPDNAEPSTHDRIKGRRVIK</sequence>
<dbReference type="KEGG" id="nga:Ngar_c12220"/>
<dbReference type="AlphaFoldDB" id="K0IJ36"/>
<organism evidence="2 3">
    <name type="scientific">Nitrososphaera gargensis (strain Ga9.2)</name>
    <dbReference type="NCBI Taxonomy" id="1237085"/>
    <lineage>
        <taxon>Archaea</taxon>
        <taxon>Nitrososphaerota</taxon>
        <taxon>Nitrososphaeria</taxon>
        <taxon>Nitrososphaerales</taxon>
        <taxon>Nitrososphaeraceae</taxon>
        <taxon>Nitrososphaera</taxon>
    </lineage>
</organism>
<evidence type="ECO:0000313" key="2">
    <source>
        <dbReference type="EMBL" id="AFU58162.1"/>
    </source>
</evidence>
<name>K0IJ36_NITGG</name>
<evidence type="ECO:0000313" key="3">
    <source>
        <dbReference type="Proteomes" id="UP000008037"/>
    </source>
</evidence>
<dbReference type="InParanoid" id="K0IJ36"/>
<dbReference type="Proteomes" id="UP000008037">
    <property type="component" value="Chromosome"/>
</dbReference>
<feature type="compositionally biased region" description="Basic and acidic residues" evidence="1">
    <location>
        <begin position="1"/>
        <end position="26"/>
    </location>
</feature>
<dbReference type="STRING" id="1237085.Ngar_c12220"/>
<keyword evidence="3" id="KW-1185">Reference proteome</keyword>
<protein>
    <submittedName>
        <fullName evidence="2">Uncharacterized protein</fullName>
    </submittedName>
</protein>
<gene>
    <name evidence="2" type="ordered locus">Ngar_c12220</name>
</gene>
<dbReference type="HOGENOM" id="CLU_2985798_0_0_2"/>
<accession>K0IJ36</accession>
<feature type="region of interest" description="Disordered" evidence="1">
    <location>
        <begin position="1"/>
        <end position="57"/>
    </location>
</feature>
<proteinExistence type="predicted"/>
<evidence type="ECO:0000256" key="1">
    <source>
        <dbReference type="SAM" id="MobiDB-lite"/>
    </source>
</evidence>